<proteinExistence type="inferred from homology"/>
<dbReference type="FunFam" id="1.20.1250.20:FF:000065">
    <property type="entry name" value="Putative MFS pantothenate transporter"/>
    <property type="match status" value="1"/>
</dbReference>
<dbReference type="EMBL" id="JABWAB010000009">
    <property type="protein sequence ID" value="KAF6045436.1"/>
    <property type="molecule type" value="Genomic_DNA"/>
</dbReference>
<keyword evidence="2" id="KW-0813">Transport</keyword>
<evidence type="ECO:0000256" key="7">
    <source>
        <dbReference type="SAM" id="Phobius"/>
    </source>
</evidence>
<evidence type="ECO:0000313" key="8">
    <source>
        <dbReference type="EMBL" id="KAF6045436.1"/>
    </source>
</evidence>
<feature type="transmembrane region" description="Helical" evidence="7">
    <location>
        <begin position="281"/>
        <end position="307"/>
    </location>
</feature>
<evidence type="ECO:0000256" key="1">
    <source>
        <dbReference type="ARBA" id="ARBA00004141"/>
    </source>
</evidence>
<evidence type="ECO:0000313" key="9">
    <source>
        <dbReference type="Proteomes" id="UP000590412"/>
    </source>
</evidence>
<evidence type="ECO:0000256" key="4">
    <source>
        <dbReference type="ARBA" id="ARBA00022989"/>
    </source>
</evidence>
<keyword evidence="3 7" id="KW-0812">Transmembrane</keyword>
<evidence type="ECO:0000256" key="2">
    <source>
        <dbReference type="ARBA" id="ARBA00022448"/>
    </source>
</evidence>
<feature type="transmembrane region" description="Helical" evidence="7">
    <location>
        <begin position="212"/>
        <end position="235"/>
    </location>
</feature>
<dbReference type="InterPro" id="IPR036259">
    <property type="entry name" value="MFS_trans_sf"/>
</dbReference>
<dbReference type="PANTHER" id="PTHR43791:SF4">
    <property type="entry name" value="PANTOTHENATE TRANSPORTER FEN2"/>
    <property type="match status" value="1"/>
</dbReference>
<dbReference type="PANTHER" id="PTHR43791">
    <property type="entry name" value="PERMEASE-RELATED"/>
    <property type="match status" value="1"/>
</dbReference>
<dbReference type="Pfam" id="PF07690">
    <property type="entry name" value="MFS_1"/>
    <property type="match status" value="1"/>
</dbReference>
<feature type="transmembrane region" description="Helical" evidence="7">
    <location>
        <begin position="177"/>
        <end position="200"/>
    </location>
</feature>
<dbReference type="InterPro" id="IPR011701">
    <property type="entry name" value="MFS"/>
</dbReference>
<feature type="transmembrane region" description="Helical" evidence="7">
    <location>
        <begin position="140"/>
        <end position="165"/>
    </location>
</feature>
<evidence type="ECO:0000256" key="6">
    <source>
        <dbReference type="ARBA" id="ARBA00037968"/>
    </source>
</evidence>
<feature type="transmembrane region" description="Helical" evidence="7">
    <location>
        <begin position="44"/>
        <end position="62"/>
    </location>
</feature>
<feature type="transmembrane region" description="Helical" evidence="7">
    <location>
        <begin position="443"/>
        <end position="463"/>
    </location>
</feature>
<feature type="transmembrane region" description="Helical" evidence="7">
    <location>
        <begin position="351"/>
        <end position="368"/>
    </location>
</feature>
<feature type="transmembrane region" description="Helical" evidence="7">
    <location>
        <begin position="118"/>
        <end position="134"/>
    </location>
</feature>
<protein>
    <submittedName>
        <fullName evidence="8">Major Facilitator Superfamily protein</fullName>
    </submittedName>
</protein>
<dbReference type="GO" id="GO:0015233">
    <property type="term" value="F:pantothenate transmembrane transporter activity"/>
    <property type="evidence" value="ECO:0007669"/>
    <property type="project" value="TreeGrafter"/>
</dbReference>
<comment type="caution">
    <text evidence="8">The sequence shown here is derived from an EMBL/GenBank/DDBJ whole genome shotgun (WGS) entry which is preliminary data.</text>
</comment>
<accession>A0A8X7NHP3</accession>
<keyword evidence="4 7" id="KW-1133">Transmembrane helix</keyword>
<gene>
    <name evidence="8" type="ORF">FOB60_005008</name>
</gene>
<evidence type="ECO:0000256" key="3">
    <source>
        <dbReference type="ARBA" id="ARBA00022692"/>
    </source>
</evidence>
<evidence type="ECO:0000256" key="5">
    <source>
        <dbReference type="ARBA" id="ARBA00023136"/>
    </source>
</evidence>
<feature type="transmembrane region" description="Helical" evidence="7">
    <location>
        <begin position="91"/>
        <end position="111"/>
    </location>
</feature>
<dbReference type="Gene3D" id="1.20.1250.20">
    <property type="entry name" value="MFS general substrate transporter like domains"/>
    <property type="match status" value="1"/>
</dbReference>
<comment type="subcellular location">
    <subcellularLocation>
        <location evidence="1">Membrane</location>
        <topology evidence="1">Multi-pass membrane protein</topology>
    </subcellularLocation>
</comment>
<dbReference type="GO" id="GO:0005886">
    <property type="term" value="C:plasma membrane"/>
    <property type="evidence" value="ECO:0007669"/>
    <property type="project" value="TreeGrafter"/>
</dbReference>
<reference evidence="8" key="1">
    <citation type="submission" date="2020-03" db="EMBL/GenBank/DDBJ databases">
        <title>FDA dAtabase for Regulatory Grade micrObial Sequences (FDA-ARGOS): Supporting development and validation of Infectious Disease Dx tests.</title>
        <authorList>
            <person name="Campos J."/>
            <person name="Goldberg B."/>
            <person name="Tallon L."/>
            <person name="Sadzewicz L."/>
            <person name="Vavikolanu K."/>
            <person name="Mehta A."/>
            <person name="Aluvathingal J."/>
            <person name="Nadendla S."/>
            <person name="Nandy P."/>
            <person name="Geyer C."/>
            <person name="Yan Y."/>
            <person name="Sichtig H."/>
        </authorList>
    </citation>
    <scope>NUCLEOTIDE SEQUENCE [LARGE SCALE GENOMIC DNA]</scope>
    <source>
        <strain evidence="8">FDAARGOS_652</strain>
    </source>
</reference>
<dbReference type="Proteomes" id="UP000590412">
    <property type="component" value="Unassembled WGS sequence"/>
</dbReference>
<keyword evidence="5 7" id="KW-0472">Membrane</keyword>
<dbReference type="AlphaFoldDB" id="A0A8X7NHP3"/>
<comment type="similarity">
    <text evidence="6">Belongs to the major facilitator superfamily. Allantoate permease family.</text>
</comment>
<name>A0A8X7NHP3_CANPA</name>
<dbReference type="GO" id="GO:0098717">
    <property type="term" value="P:pantothenate import across plasma membrane"/>
    <property type="evidence" value="ECO:0007669"/>
    <property type="project" value="TreeGrafter"/>
</dbReference>
<feature type="transmembrane region" description="Helical" evidence="7">
    <location>
        <begin position="319"/>
        <end position="339"/>
    </location>
</feature>
<sequence>MSSLKLAVSNSLTTVMKQLIIKPLTTIRNVLWGVPPSDPKERRYLFKLDTFVLTYVCLLYWVNYLDRANIANAYVSGMREELNLSGKDFNVINTIFYIGYILTMIPHNLILLKIRPRYWLTFCASAWSLLTLGTYKVNYFWQICVIRFIQGMFESCIFGGVHLILGSYYTNSRDLVLRTFVFTSSGLIGQIFSGVLQAAIHEHMNGWHGLASWRVLFIMDFMCSFPIVIYGFIFFPDAPDIGRPFYFTEEEHAMALERLVKPKHYKFGWDVFARVFGSWHWYLFGMLWIVGAINESFATNSVFAIWLQYYDYPIADRNHFPMGVFAVGALSTGAAAYYVKNVGNGKQHWHASMAIAVLVLISPILQITRPFTKGFVFVAQYLDGVSYAAQTISFSWANVVCADDLQERAIVISSMNMMGNTMNSWWSIVFFAADTAPRFRNGAIALISSAAATIFVVGTIAYLQLRDDKRKICSVREIDPEKVEEESSPEKKADGE</sequence>
<dbReference type="SUPFAM" id="SSF103473">
    <property type="entry name" value="MFS general substrate transporter"/>
    <property type="match status" value="1"/>
</dbReference>
<organism evidence="8 9">
    <name type="scientific">Candida parapsilosis</name>
    <name type="common">Yeast</name>
    <dbReference type="NCBI Taxonomy" id="5480"/>
    <lineage>
        <taxon>Eukaryota</taxon>
        <taxon>Fungi</taxon>
        <taxon>Dikarya</taxon>
        <taxon>Ascomycota</taxon>
        <taxon>Saccharomycotina</taxon>
        <taxon>Pichiomycetes</taxon>
        <taxon>Debaryomycetaceae</taxon>
        <taxon>Candida/Lodderomyces clade</taxon>
        <taxon>Candida</taxon>
    </lineage>
</organism>